<name>A0ABV5IMS0_9ACTN</name>
<evidence type="ECO:0000313" key="1">
    <source>
        <dbReference type="EMBL" id="MFB9205839.1"/>
    </source>
</evidence>
<accession>A0ABV5IMS0</accession>
<dbReference type="Proteomes" id="UP001589647">
    <property type="component" value="Unassembled WGS sequence"/>
</dbReference>
<evidence type="ECO:0000313" key="2">
    <source>
        <dbReference type="Proteomes" id="UP001589647"/>
    </source>
</evidence>
<dbReference type="EMBL" id="JBHMEI010000031">
    <property type="protein sequence ID" value="MFB9205839.1"/>
    <property type="molecule type" value="Genomic_DNA"/>
</dbReference>
<proteinExistence type="predicted"/>
<gene>
    <name evidence="1" type="ORF">ACFFV7_31920</name>
</gene>
<sequence>MFGHPVPGSVVPPGAVRIDEGRLIPSRVRAEAEQASGLVEAAGRGDKDTLTKLAAFKDRMTDPRFATALLEKLGPQALTTLPVHLSARVRKALDQSPEAARGMRAQNRELLSMLATALAHATTAKEGAPRLGTRFLDELNKRGRAETEAPGMGGLTAPGCWALGQILAAGPQEPYSSWFMRTVGRDMIRWDRDYLKEHGVRFLPRDTDVYNLPAELGKGQIHDFEARLYPFRSAGVWFRCGERSPFIGVTVMKNPARDQNYDLVQLVEIAERRFGEMFGCAPTPDPR</sequence>
<organism evidence="1 2">
    <name type="scientific">Nonomuraea spiralis</name>
    <dbReference type="NCBI Taxonomy" id="46182"/>
    <lineage>
        <taxon>Bacteria</taxon>
        <taxon>Bacillati</taxon>
        <taxon>Actinomycetota</taxon>
        <taxon>Actinomycetes</taxon>
        <taxon>Streptosporangiales</taxon>
        <taxon>Streptosporangiaceae</taxon>
        <taxon>Nonomuraea</taxon>
    </lineage>
</organism>
<reference evidence="1 2" key="1">
    <citation type="submission" date="2024-09" db="EMBL/GenBank/DDBJ databases">
        <authorList>
            <person name="Sun Q."/>
            <person name="Mori K."/>
        </authorList>
    </citation>
    <scope>NUCLEOTIDE SEQUENCE [LARGE SCALE GENOMIC DNA]</scope>
    <source>
        <strain evidence="1 2">CCM 3426</strain>
    </source>
</reference>
<protein>
    <submittedName>
        <fullName evidence="1">Uncharacterized protein</fullName>
    </submittedName>
</protein>
<keyword evidence="2" id="KW-1185">Reference proteome</keyword>
<dbReference type="RefSeq" id="WP_189652406.1">
    <property type="nucleotide sequence ID" value="NZ_BMRC01000027.1"/>
</dbReference>
<comment type="caution">
    <text evidence="1">The sequence shown here is derived from an EMBL/GenBank/DDBJ whole genome shotgun (WGS) entry which is preliminary data.</text>
</comment>